<dbReference type="AlphaFoldDB" id="A0A1Y3M7Q3"/>
<name>A0A1Y3M7Q3_9BACI</name>
<reference evidence="3 4" key="1">
    <citation type="submission" date="2017-02" db="EMBL/GenBank/DDBJ databases">
        <title>Bacillus pseudomycoides isolate FSL K6-0042.</title>
        <authorList>
            <person name="Kovac J."/>
        </authorList>
    </citation>
    <scope>NUCLEOTIDE SEQUENCE [LARGE SCALE GENOMIC DNA]</scope>
    <source>
        <strain evidence="3 4">FSL K6-0042</strain>
    </source>
</reference>
<dbReference type="Proteomes" id="UP000195321">
    <property type="component" value="Unassembled WGS sequence"/>
</dbReference>
<dbReference type="GO" id="GO:0008610">
    <property type="term" value="P:lipid biosynthetic process"/>
    <property type="evidence" value="ECO:0007669"/>
    <property type="project" value="TreeGrafter"/>
</dbReference>
<proteinExistence type="inferred from homology"/>
<comment type="caution">
    <text evidence="3">The sequence shown here is derived from an EMBL/GenBank/DDBJ whole genome shotgun (WGS) entry which is preliminary data.</text>
</comment>
<dbReference type="SUPFAM" id="SSF53474">
    <property type="entry name" value="alpha/beta-Hydrolases"/>
    <property type="match status" value="1"/>
</dbReference>
<evidence type="ECO:0000256" key="1">
    <source>
        <dbReference type="ARBA" id="ARBA00007169"/>
    </source>
</evidence>
<comment type="similarity">
    <text evidence="1">Belongs to the thioesterase family.</text>
</comment>
<dbReference type="RefSeq" id="WP_088094521.1">
    <property type="nucleotide sequence ID" value="NZ_JBALMA010000720.1"/>
</dbReference>
<protein>
    <recommendedName>
        <fullName evidence="2">Thioesterase domain-containing protein</fullName>
    </recommendedName>
</protein>
<evidence type="ECO:0000313" key="3">
    <source>
        <dbReference type="EMBL" id="OUM46465.1"/>
    </source>
</evidence>
<evidence type="ECO:0000313" key="4">
    <source>
        <dbReference type="Proteomes" id="UP000195321"/>
    </source>
</evidence>
<dbReference type="Pfam" id="PF00975">
    <property type="entry name" value="Thioesterase"/>
    <property type="match status" value="1"/>
</dbReference>
<organism evidence="3 4">
    <name type="scientific">Bacillus pseudomycoides</name>
    <dbReference type="NCBI Taxonomy" id="64104"/>
    <lineage>
        <taxon>Bacteria</taxon>
        <taxon>Bacillati</taxon>
        <taxon>Bacillota</taxon>
        <taxon>Bacilli</taxon>
        <taxon>Bacillales</taxon>
        <taxon>Bacillaceae</taxon>
        <taxon>Bacillus</taxon>
        <taxon>Bacillus cereus group</taxon>
    </lineage>
</organism>
<sequence length="94" mass="10929">MMQQINNSNWFTCPLLRNHPKLRLFCFPYAGGGSMVFRGWENKLPADIEIHIAQLAGRDKRFLEEIPRPVSTMVEGLKQGIQPYVNEPFAFFWS</sequence>
<dbReference type="InterPro" id="IPR012223">
    <property type="entry name" value="TEII"/>
</dbReference>
<feature type="domain" description="Thioesterase" evidence="2">
    <location>
        <begin position="23"/>
        <end position="92"/>
    </location>
</feature>
<dbReference type="PANTHER" id="PTHR11487">
    <property type="entry name" value="THIOESTERASE"/>
    <property type="match status" value="1"/>
</dbReference>
<accession>A0A1Y3M7Q3</accession>
<evidence type="ECO:0000259" key="2">
    <source>
        <dbReference type="Pfam" id="PF00975"/>
    </source>
</evidence>
<dbReference type="PANTHER" id="PTHR11487:SF0">
    <property type="entry name" value="S-ACYL FATTY ACID SYNTHASE THIOESTERASE, MEDIUM CHAIN"/>
    <property type="match status" value="1"/>
</dbReference>
<dbReference type="Gene3D" id="3.40.50.1820">
    <property type="entry name" value="alpha/beta hydrolase"/>
    <property type="match status" value="1"/>
</dbReference>
<dbReference type="InterPro" id="IPR001031">
    <property type="entry name" value="Thioesterase"/>
</dbReference>
<dbReference type="InterPro" id="IPR029058">
    <property type="entry name" value="AB_hydrolase_fold"/>
</dbReference>
<gene>
    <name evidence="3" type="ORF">BW425_23430</name>
</gene>
<dbReference type="EMBL" id="MWPX01000044">
    <property type="protein sequence ID" value="OUM46465.1"/>
    <property type="molecule type" value="Genomic_DNA"/>
</dbReference>